<protein>
    <submittedName>
        <fullName evidence="3">Glycosyltransferase</fullName>
    </submittedName>
</protein>
<dbReference type="Pfam" id="PF00534">
    <property type="entry name" value="Glycos_transf_1"/>
    <property type="match status" value="1"/>
</dbReference>
<evidence type="ECO:0000259" key="1">
    <source>
        <dbReference type="Pfam" id="PF00534"/>
    </source>
</evidence>
<name>A0ABX1CYU9_9FLAO</name>
<dbReference type="SUPFAM" id="SSF53756">
    <property type="entry name" value="UDP-Glycosyltransferase/glycogen phosphorylase"/>
    <property type="match status" value="1"/>
</dbReference>
<dbReference type="Pfam" id="PF13439">
    <property type="entry name" value="Glyco_transf_4"/>
    <property type="match status" value="1"/>
</dbReference>
<dbReference type="PANTHER" id="PTHR12526">
    <property type="entry name" value="GLYCOSYLTRANSFERASE"/>
    <property type="match status" value="1"/>
</dbReference>
<dbReference type="InterPro" id="IPR001296">
    <property type="entry name" value="Glyco_trans_1"/>
</dbReference>
<keyword evidence="4" id="KW-1185">Reference proteome</keyword>
<organism evidence="3 4">
    <name type="scientific">Salinimicrobium oceani</name>
    <dbReference type="NCBI Taxonomy" id="2722702"/>
    <lineage>
        <taxon>Bacteria</taxon>
        <taxon>Pseudomonadati</taxon>
        <taxon>Bacteroidota</taxon>
        <taxon>Flavobacteriia</taxon>
        <taxon>Flavobacteriales</taxon>
        <taxon>Flavobacteriaceae</taxon>
        <taxon>Salinimicrobium</taxon>
    </lineage>
</organism>
<evidence type="ECO:0000259" key="2">
    <source>
        <dbReference type="Pfam" id="PF13439"/>
    </source>
</evidence>
<dbReference type="Gene3D" id="3.40.50.2000">
    <property type="entry name" value="Glycogen Phosphorylase B"/>
    <property type="match status" value="2"/>
</dbReference>
<feature type="domain" description="Glycosyltransferase subfamily 4-like N-terminal" evidence="2">
    <location>
        <begin position="17"/>
        <end position="183"/>
    </location>
</feature>
<gene>
    <name evidence="3" type="ORF">HC175_10965</name>
</gene>
<dbReference type="EMBL" id="JAAVJR010000005">
    <property type="protein sequence ID" value="NJW53442.1"/>
    <property type="molecule type" value="Genomic_DNA"/>
</dbReference>
<dbReference type="InterPro" id="IPR028098">
    <property type="entry name" value="Glyco_trans_4-like_N"/>
</dbReference>
<sequence length="391" mass="44352">MNKKMTVLFLIDGLGLGGAETSITEITSRFSKVKPVIIHLHDIIDHKPYLVQNGIQVYSLNIRDKKDIKGTLDKIRPIVVEVQPSIIHSTLHWSDHLARLLKKEFNNIKLINSFVSNTYGKDRYRRMSFLRRLKLKWVELKDKNSAPIVDLFISNSKSIKKDNIKALGIPEEKVVVIPRGRNTVLYDIPEKESEDFKREMGVQGKDIILNVGRLIKTKAQLDLIRGFSKVAPQYPDTVLWLVGEGDCQELLEEEIKNLKITDRVLLLGQRTDIPLLLSVAKIFVFPSHLEGMPGALIEAMMAGKLIISSDIPENRECLPSDCGLFYKTGNTGGLANQMVSALDNFERLQDKAERARDFATQNYDLSKISSLHESVYFDLIKDNNSIIKELI</sequence>
<comment type="caution">
    <text evidence="3">The sequence shown here is derived from an EMBL/GenBank/DDBJ whole genome shotgun (WGS) entry which is preliminary data.</text>
</comment>
<dbReference type="Proteomes" id="UP000703674">
    <property type="component" value="Unassembled WGS sequence"/>
</dbReference>
<evidence type="ECO:0000313" key="3">
    <source>
        <dbReference type="EMBL" id="NJW53442.1"/>
    </source>
</evidence>
<dbReference type="RefSeq" id="WP_168138536.1">
    <property type="nucleotide sequence ID" value="NZ_JAAVJR010000005.1"/>
</dbReference>
<reference evidence="3 4" key="1">
    <citation type="submission" date="2020-03" db="EMBL/GenBank/DDBJ databases">
        <title>Salinimicrobium sp. nov, isolated from SCS.</title>
        <authorList>
            <person name="Cao W.R."/>
        </authorList>
    </citation>
    <scope>NUCLEOTIDE SEQUENCE [LARGE SCALE GENOMIC DNA]</scope>
    <source>
        <strain evidence="4">J15B91</strain>
    </source>
</reference>
<accession>A0ABX1CYU9</accession>
<proteinExistence type="predicted"/>
<evidence type="ECO:0000313" key="4">
    <source>
        <dbReference type="Proteomes" id="UP000703674"/>
    </source>
</evidence>
<feature type="domain" description="Glycosyl transferase family 1" evidence="1">
    <location>
        <begin position="201"/>
        <end position="356"/>
    </location>
</feature>